<evidence type="ECO:0000313" key="10">
    <source>
        <dbReference type="EMBL" id="CUI15013.1"/>
    </source>
</evidence>
<feature type="compositionally biased region" description="Low complexity" evidence="8">
    <location>
        <begin position="488"/>
        <end position="517"/>
    </location>
</feature>
<dbReference type="Pfam" id="PF25795">
    <property type="entry name" value="TPR_XPO7"/>
    <property type="match status" value="2"/>
</dbReference>
<gene>
    <name evidence="10" type="ORF">BSAL_02005</name>
</gene>
<evidence type="ECO:0000256" key="4">
    <source>
        <dbReference type="ARBA" id="ARBA00022448"/>
    </source>
</evidence>
<dbReference type="OrthoDB" id="244158at2759"/>
<reference evidence="11" key="1">
    <citation type="submission" date="2015-09" db="EMBL/GenBank/DDBJ databases">
        <authorList>
            <consortium name="Pathogen Informatics"/>
        </authorList>
    </citation>
    <scope>NUCLEOTIDE SEQUENCE [LARGE SCALE GENOMIC DNA]</scope>
    <source>
        <strain evidence="11">Lake Konstanz</strain>
    </source>
</reference>
<dbReference type="SUPFAM" id="SSF48371">
    <property type="entry name" value="ARM repeat"/>
    <property type="match status" value="1"/>
</dbReference>
<dbReference type="VEuPathDB" id="TriTrypDB:BSAL_02005"/>
<dbReference type="GO" id="GO:0006611">
    <property type="term" value="P:protein export from nucleus"/>
    <property type="evidence" value="ECO:0007669"/>
    <property type="project" value="TreeGrafter"/>
</dbReference>
<dbReference type="EMBL" id="CYKH01001743">
    <property type="protein sequence ID" value="CUI15013.1"/>
    <property type="molecule type" value="Genomic_DNA"/>
</dbReference>
<dbReference type="InterPro" id="IPR016024">
    <property type="entry name" value="ARM-type_fold"/>
</dbReference>
<evidence type="ECO:0000256" key="7">
    <source>
        <dbReference type="ARBA" id="ARBA00023242"/>
    </source>
</evidence>
<evidence type="ECO:0000256" key="6">
    <source>
        <dbReference type="ARBA" id="ARBA00022927"/>
    </source>
</evidence>
<dbReference type="PANTHER" id="PTHR12596">
    <property type="entry name" value="EXPORTIN 4,7-RELATED"/>
    <property type="match status" value="1"/>
</dbReference>
<accession>A0A0S4KH34</accession>
<organism evidence="10 11">
    <name type="scientific">Bodo saltans</name>
    <name type="common">Flagellated protozoan</name>
    <dbReference type="NCBI Taxonomy" id="75058"/>
    <lineage>
        <taxon>Eukaryota</taxon>
        <taxon>Discoba</taxon>
        <taxon>Euglenozoa</taxon>
        <taxon>Kinetoplastea</taxon>
        <taxon>Metakinetoplastina</taxon>
        <taxon>Eubodonida</taxon>
        <taxon>Bodonidae</taxon>
        <taxon>Bodo</taxon>
    </lineage>
</organism>
<dbReference type="GO" id="GO:0005049">
    <property type="term" value="F:nuclear export signal receptor activity"/>
    <property type="evidence" value="ECO:0007669"/>
    <property type="project" value="InterPro"/>
</dbReference>
<evidence type="ECO:0000256" key="3">
    <source>
        <dbReference type="ARBA" id="ARBA00009466"/>
    </source>
</evidence>
<evidence type="ECO:0000313" key="11">
    <source>
        <dbReference type="Proteomes" id="UP000051952"/>
    </source>
</evidence>
<dbReference type="GO" id="GO:0005643">
    <property type="term" value="C:nuclear pore"/>
    <property type="evidence" value="ECO:0007669"/>
    <property type="project" value="TreeGrafter"/>
</dbReference>
<proteinExistence type="inferred from homology"/>
<evidence type="ECO:0000259" key="9">
    <source>
        <dbReference type="Pfam" id="PF25795"/>
    </source>
</evidence>
<keyword evidence="11" id="KW-1185">Reference proteome</keyword>
<feature type="region of interest" description="Disordered" evidence="8">
    <location>
        <begin position="488"/>
        <end position="527"/>
    </location>
</feature>
<dbReference type="InterPro" id="IPR044189">
    <property type="entry name" value="XPO4/7-like"/>
</dbReference>
<dbReference type="GO" id="GO:0005737">
    <property type="term" value="C:cytoplasm"/>
    <property type="evidence" value="ECO:0007669"/>
    <property type="project" value="UniProtKB-SubCell"/>
</dbReference>
<keyword evidence="5" id="KW-0963">Cytoplasm</keyword>
<evidence type="ECO:0000256" key="1">
    <source>
        <dbReference type="ARBA" id="ARBA00004123"/>
    </source>
</evidence>
<sequence length="1297" mass="143806">MSCSSAPLLTVGDVERTAIAMYCNGEKTPSDLQRFNYLASEAGLHVTQQVIATSEVPVAIFMCCQSLKVYLKTVSPLPSSTSPSPLSTDVNPHGEGATHDPFMSRLRSIKAFLEEAIVCRYREQNAQGGGPATNTMFYIRGLLDCFALVVRAGLLEITEFSNVAIDILRSFEMAKQSSFGAHDGEVGPLSPVSPDKLALMLLDTLVQTIGIVNEKQPLSEHRRIHAHFKDKCLDDIFDVTVSCLFALHLEIQGGSRQPLFAQDPGLVEATVSLARSVLCFDFIGLLDMNGSDVSEEPSSMNFPASWRRVCLDPQFFPFVWDLFTGLGDNASVGVREALLRCINCLCCIRRSFFQNDEERRRWLGLVLQGTLHVMSKTSSWLQEPRLCAEFCRLLCRIKPNFQLNELLEDPNYERWLTMVTDFTCSAFLNWPYTASSLGYLCLFWSRLVGSQQYAKKEKMTHFEEVVPRVVGAFVNSRMDMAGAFFPSPSSMSGSSSPRNSPRHQNQQHLANVQQQQQGEFGQDNPLSDATGDFVSQMDWMANLLRVCLHQVVGDIAKLFRDNANHYSAAISQRRPPSGVVEERLAWLAFLFGSLMKVSSSSEDDFDADASIISSMFQLMELMMQRYSIRSAPSSSHPQMWIVGSGSATEHLELATLHFLHHFRNMYVGETTSQANKTLSRLQERLGFETMKTSDMQGRLLEFMLSKIVSNLQAWSVDMSPAQAGGGDGLGGEDGEGGSRSNVLGETLRLLRDLSCGFVSGRQLLDLPTVRRLLSAQGAHEFSFQRHARLYRLRVRYRHTTTTLLFLESGISQRQLSLYLSPFVGVLDELRRRYDEAAAMSSGNAMQGMSMFLQDAAIQDAVVGALCDLRGAATACIGRRNFHMYFEAMFPKHFETILAIATTASNETMIVQLLRFAFEVCHNRCQRIHFDPHSAGGFQLFFFAADVVQTVGTRILDWVVNSIFGGGQVDLAEASQSLTALLEKSAVRLDGMSTSANPCSLFSVRDRYDWLVKVSQLLLAVANCALSGAYCNFGVLAMYHDTKLSSLLATVWQLLLLLPLELLVGAPKLANVHFALVAEIFTLHVGFLQAHCRVHDVLRVLGVLEGGLQATALSSTASTSAYAAIGSLARHIVEGRWASRQDDLINASSMSPSRHGINNNSGANNLPLFAVTHPTPLEGMLLQEDSQLLVRWTLLTFKNLLIDDGTSLFRYAEALLPLTWYLRLTAATVGSIDGSGFPYGLATLLSRGSQRPTETCKEWVVLLNKLFDGIVEENLERKSRDKFLQQLTVLKNSSKNMN</sequence>
<dbReference type="InterPro" id="IPR057947">
    <property type="entry name" value="TPR_XPO7/RBP17"/>
</dbReference>
<comment type="similarity">
    <text evidence="3">Belongs to the exportin family.</text>
</comment>
<protein>
    <recommendedName>
        <fullName evidence="9">Exportin-7/Ran-binding protein 17 TPR repeats domain-containing protein</fullName>
    </recommendedName>
</protein>
<feature type="domain" description="Exportin-7/Ran-binding protein 17 TPR repeats" evidence="9">
    <location>
        <begin position="738"/>
        <end position="786"/>
    </location>
</feature>
<evidence type="ECO:0000256" key="5">
    <source>
        <dbReference type="ARBA" id="ARBA00022490"/>
    </source>
</evidence>
<keyword evidence="4" id="KW-0813">Transport</keyword>
<dbReference type="OMA" id="DCFHELC"/>
<feature type="domain" description="Exportin-7/Ran-binding protein 17 TPR repeats" evidence="9">
    <location>
        <begin position="521"/>
        <end position="715"/>
    </location>
</feature>
<keyword evidence="6" id="KW-0653">Protein transport</keyword>
<comment type="subcellular location">
    <subcellularLocation>
        <location evidence="2">Cytoplasm</location>
    </subcellularLocation>
    <subcellularLocation>
        <location evidence="1">Nucleus</location>
    </subcellularLocation>
</comment>
<keyword evidence="7" id="KW-0539">Nucleus</keyword>
<evidence type="ECO:0000256" key="8">
    <source>
        <dbReference type="SAM" id="MobiDB-lite"/>
    </source>
</evidence>
<dbReference type="PANTHER" id="PTHR12596:SF2">
    <property type="entry name" value="EXPORTIN-7 ISOFORM X1"/>
    <property type="match status" value="1"/>
</dbReference>
<dbReference type="Proteomes" id="UP000051952">
    <property type="component" value="Unassembled WGS sequence"/>
</dbReference>
<evidence type="ECO:0000256" key="2">
    <source>
        <dbReference type="ARBA" id="ARBA00004496"/>
    </source>
</evidence>
<name>A0A0S4KH34_BODSA</name>